<dbReference type="EMBL" id="LAZR01013606">
    <property type="protein sequence ID" value="KKM21182.1"/>
    <property type="molecule type" value="Genomic_DNA"/>
</dbReference>
<comment type="caution">
    <text evidence="1">The sequence shown here is derived from an EMBL/GenBank/DDBJ whole genome shotgun (WGS) entry which is preliminary data.</text>
</comment>
<name>A0A0F9I114_9ZZZZ</name>
<protein>
    <submittedName>
        <fullName evidence="1">Uncharacterized protein</fullName>
    </submittedName>
</protein>
<dbReference type="AlphaFoldDB" id="A0A0F9I114"/>
<reference evidence="1" key="1">
    <citation type="journal article" date="2015" name="Nature">
        <title>Complex archaea that bridge the gap between prokaryotes and eukaryotes.</title>
        <authorList>
            <person name="Spang A."/>
            <person name="Saw J.H."/>
            <person name="Jorgensen S.L."/>
            <person name="Zaremba-Niedzwiedzka K."/>
            <person name="Martijn J."/>
            <person name="Lind A.E."/>
            <person name="van Eijk R."/>
            <person name="Schleper C."/>
            <person name="Guy L."/>
            <person name="Ettema T.J."/>
        </authorList>
    </citation>
    <scope>NUCLEOTIDE SEQUENCE</scope>
</reference>
<sequence>MEDQKRLRIGLSKVARKELKMKKLIAILLLIFGISCAGKTIKSTCEMLPSSMPTQEELLADSIEQKNLISFENWWKQETIKMVSYFSLKSETTIKLTKKDEVFIDNYISGLVHVVISKIIDGKSAEMFNLYIVVIQSEGTWNISGFRLLPTKEQQMEENNGNKL</sequence>
<evidence type="ECO:0000313" key="1">
    <source>
        <dbReference type="EMBL" id="KKM21182.1"/>
    </source>
</evidence>
<proteinExistence type="predicted"/>
<accession>A0A0F9I114</accession>
<organism evidence="1">
    <name type="scientific">marine sediment metagenome</name>
    <dbReference type="NCBI Taxonomy" id="412755"/>
    <lineage>
        <taxon>unclassified sequences</taxon>
        <taxon>metagenomes</taxon>
        <taxon>ecological metagenomes</taxon>
    </lineage>
</organism>
<gene>
    <name evidence="1" type="ORF">LCGC14_1638050</name>
</gene>